<dbReference type="PANTHER" id="PTHR43723">
    <property type="entry name" value="COBALT TRANSPORT PROTEIN CBIQ"/>
    <property type="match status" value="1"/>
</dbReference>
<reference evidence="6 7" key="1">
    <citation type="submission" date="2016-10" db="EMBL/GenBank/DDBJ databases">
        <authorList>
            <person name="de Groot N.N."/>
        </authorList>
    </citation>
    <scope>NUCLEOTIDE SEQUENCE [LARGE SCALE GENOMIC DNA]</scope>
    <source>
        <strain evidence="6 7">DSM 21633</strain>
    </source>
</reference>
<accession>A0A1H9L4B8</accession>
<dbReference type="OrthoDB" id="92887at2"/>
<keyword evidence="2 5" id="KW-0812">Transmembrane</keyword>
<gene>
    <name evidence="6" type="ORF">SAMN05216362_14329</name>
</gene>
<keyword evidence="3 5" id="KW-1133">Transmembrane helix</keyword>
<evidence type="ECO:0000313" key="7">
    <source>
        <dbReference type="Proteomes" id="UP000199427"/>
    </source>
</evidence>
<dbReference type="InterPro" id="IPR052770">
    <property type="entry name" value="Cobalt_transport_CbiQ"/>
</dbReference>
<dbReference type="Proteomes" id="UP000199427">
    <property type="component" value="Unassembled WGS sequence"/>
</dbReference>
<keyword evidence="7" id="KW-1185">Reference proteome</keyword>
<keyword evidence="4 5" id="KW-0472">Membrane</keyword>
<feature type="transmembrane region" description="Helical" evidence="5">
    <location>
        <begin position="12"/>
        <end position="40"/>
    </location>
</feature>
<evidence type="ECO:0000256" key="3">
    <source>
        <dbReference type="ARBA" id="ARBA00022989"/>
    </source>
</evidence>
<dbReference type="InterPro" id="IPR003339">
    <property type="entry name" value="ABC/ECF_trnsptr_transmembrane"/>
</dbReference>
<protein>
    <submittedName>
        <fullName evidence="6">Energy-coupling factor transport system permease protein</fullName>
    </submittedName>
</protein>
<feature type="transmembrane region" description="Helical" evidence="5">
    <location>
        <begin position="103"/>
        <end position="121"/>
    </location>
</feature>
<organism evidence="6 7">
    <name type="scientific">Piscibacillus halophilus</name>
    <dbReference type="NCBI Taxonomy" id="571933"/>
    <lineage>
        <taxon>Bacteria</taxon>
        <taxon>Bacillati</taxon>
        <taxon>Bacillota</taxon>
        <taxon>Bacilli</taxon>
        <taxon>Bacillales</taxon>
        <taxon>Bacillaceae</taxon>
        <taxon>Piscibacillus</taxon>
    </lineage>
</organism>
<feature type="transmembrane region" description="Helical" evidence="5">
    <location>
        <begin position="229"/>
        <end position="247"/>
    </location>
</feature>
<dbReference type="Pfam" id="PF02361">
    <property type="entry name" value="CbiQ"/>
    <property type="match status" value="1"/>
</dbReference>
<dbReference type="GO" id="GO:0043190">
    <property type="term" value="C:ATP-binding cassette (ABC) transporter complex"/>
    <property type="evidence" value="ECO:0007669"/>
    <property type="project" value="TreeGrafter"/>
</dbReference>
<dbReference type="PANTHER" id="PTHR43723:SF1">
    <property type="entry name" value="COBALT TRANSPORT PROTEIN CBIQ"/>
    <property type="match status" value="1"/>
</dbReference>
<comment type="subcellular location">
    <subcellularLocation>
        <location evidence="1">Membrane</location>
        <topology evidence="1">Multi-pass membrane protein</topology>
    </subcellularLocation>
</comment>
<feature type="transmembrane region" description="Helical" evidence="5">
    <location>
        <begin position="52"/>
        <end position="71"/>
    </location>
</feature>
<dbReference type="CDD" id="cd16914">
    <property type="entry name" value="EcfT"/>
    <property type="match status" value="1"/>
</dbReference>
<evidence type="ECO:0000256" key="1">
    <source>
        <dbReference type="ARBA" id="ARBA00004141"/>
    </source>
</evidence>
<name>A0A1H9L4B8_9BACI</name>
<sequence>MVSSINPSVKMIAVVIPGLVLSLAFDVVTPLVFLTFLLLVTFFFSGVRLKKWLMFFIPLSLFALGLAWTSMLHTDEKYAGGDMLVNFWWIEITTGSLQVGVSLALRSMCFIALTLLFALTTDPTKLMLSMMQQLKLPPKLTYGILAGYRFLPLFKHELDLLRQAHQIRGVSRTKGIKGRIERLKRYMIPLLANAIRKSERVANAMESKGFTGSRQRTHYHEIKVKKNDWVFLTSMITALAIAFYLSYTLGYLNIFGKTF</sequence>
<evidence type="ECO:0000256" key="4">
    <source>
        <dbReference type="ARBA" id="ARBA00023136"/>
    </source>
</evidence>
<dbReference type="EMBL" id="FOES01000043">
    <property type="protein sequence ID" value="SER05995.1"/>
    <property type="molecule type" value="Genomic_DNA"/>
</dbReference>
<dbReference type="STRING" id="571933.SAMN05216362_14329"/>
<dbReference type="RefSeq" id="WP_091775459.1">
    <property type="nucleotide sequence ID" value="NZ_FOES01000043.1"/>
</dbReference>
<proteinExistence type="predicted"/>
<evidence type="ECO:0000256" key="5">
    <source>
        <dbReference type="SAM" id="Phobius"/>
    </source>
</evidence>
<evidence type="ECO:0000313" key="6">
    <source>
        <dbReference type="EMBL" id="SER05995.1"/>
    </source>
</evidence>
<evidence type="ECO:0000256" key="2">
    <source>
        <dbReference type="ARBA" id="ARBA00022692"/>
    </source>
</evidence>
<dbReference type="AlphaFoldDB" id="A0A1H9L4B8"/>
<dbReference type="GO" id="GO:0006824">
    <property type="term" value="P:cobalt ion transport"/>
    <property type="evidence" value="ECO:0007669"/>
    <property type="project" value="TreeGrafter"/>
</dbReference>